<reference evidence="4" key="1">
    <citation type="submission" date="2018-05" db="EMBL/GenBank/DDBJ databases">
        <authorList>
            <person name="Lanie J.A."/>
            <person name="Ng W.-L."/>
            <person name="Kazmierczak K.M."/>
            <person name="Andrzejewski T.M."/>
            <person name="Davidsen T.M."/>
            <person name="Wayne K.J."/>
            <person name="Tettelin H."/>
            <person name="Glass J.I."/>
            <person name="Rusch D."/>
            <person name="Podicherti R."/>
            <person name="Tsui H.-C.T."/>
            <person name="Winkler M.E."/>
        </authorList>
    </citation>
    <scope>NUCLEOTIDE SEQUENCE</scope>
</reference>
<sequence>VLANKKIGFVGGGNMAEALVKGLIASSFIEAKNIFVSDPIPERLEYIHNNYKVKTTSDNGELVQTSDILILAVKPQLTQNVLEGFSNL</sequence>
<dbReference type="AlphaFoldDB" id="A0A382PIA6"/>
<name>A0A382PIA6_9ZZZZ</name>
<evidence type="ECO:0000256" key="1">
    <source>
        <dbReference type="ARBA" id="ARBA00005525"/>
    </source>
</evidence>
<comment type="similarity">
    <text evidence="1">Belongs to the pyrroline-5-carboxylate reductase family.</text>
</comment>
<evidence type="ECO:0000259" key="3">
    <source>
        <dbReference type="Pfam" id="PF03807"/>
    </source>
</evidence>
<dbReference type="SUPFAM" id="SSF51735">
    <property type="entry name" value="NAD(P)-binding Rossmann-fold domains"/>
    <property type="match status" value="1"/>
</dbReference>
<gene>
    <name evidence="4" type="ORF">METZ01_LOCUS325983</name>
</gene>
<dbReference type="GO" id="GO:0055129">
    <property type="term" value="P:L-proline biosynthetic process"/>
    <property type="evidence" value="ECO:0007669"/>
    <property type="project" value="TreeGrafter"/>
</dbReference>
<dbReference type="PANTHER" id="PTHR11645:SF0">
    <property type="entry name" value="PYRROLINE-5-CARBOXYLATE REDUCTASE 3"/>
    <property type="match status" value="1"/>
</dbReference>
<dbReference type="InterPro" id="IPR028939">
    <property type="entry name" value="P5C_Rdtase_cat_N"/>
</dbReference>
<feature type="non-terminal residue" evidence="4">
    <location>
        <position position="1"/>
    </location>
</feature>
<dbReference type="InterPro" id="IPR036291">
    <property type="entry name" value="NAD(P)-bd_dom_sf"/>
</dbReference>
<evidence type="ECO:0000256" key="2">
    <source>
        <dbReference type="ARBA" id="ARBA00023002"/>
    </source>
</evidence>
<protein>
    <recommendedName>
        <fullName evidence="3">Pyrroline-5-carboxylate reductase catalytic N-terminal domain-containing protein</fullName>
    </recommendedName>
</protein>
<feature type="domain" description="Pyrroline-5-carboxylate reductase catalytic N-terminal" evidence="3">
    <location>
        <begin position="6"/>
        <end position="85"/>
    </location>
</feature>
<dbReference type="Pfam" id="PF03807">
    <property type="entry name" value="F420_oxidored"/>
    <property type="match status" value="1"/>
</dbReference>
<dbReference type="GO" id="GO:0004735">
    <property type="term" value="F:pyrroline-5-carboxylate reductase activity"/>
    <property type="evidence" value="ECO:0007669"/>
    <property type="project" value="TreeGrafter"/>
</dbReference>
<proteinExistence type="inferred from homology"/>
<dbReference type="Gene3D" id="3.40.50.720">
    <property type="entry name" value="NAD(P)-binding Rossmann-like Domain"/>
    <property type="match status" value="1"/>
</dbReference>
<feature type="non-terminal residue" evidence="4">
    <location>
        <position position="88"/>
    </location>
</feature>
<dbReference type="EMBL" id="UINC01107616">
    <property type="protein sequence ID" value="SVC73129.1"/>
    <property type="molecule type" value="Genomic_DNA"/>
</dbReference>
<evidence type="ECO:0000313" key="4">
    <source>
        <dbReference type="EMBL" id="SVC73129.1"/>
    </source>
</evidence>
<dbReference type="PANTHER" id="PTHR11645">
    <property type="entry name" value="PYRROLINE-5-CARBOXYLATE REDUCTASE"/>
    <property type="match status" value="1"/>
</dbReference>
<organism evidence="4">
    <name type="scientific">marine metagenome</name>
    <dbReference type="NCBI Taxonomy" id="408172"/>
    <lineage>
        <taxon>unclassified sequences</taxon>
        <taxon>metagenomes</taxon>
        <taxon>ecological metagenomes</taxon>
    </lineage>
</organism>
<accession>A0A382PIA6</accession>
<keyword evidence="2" id="KW-0560">Oxidoreductase</keyword>